<dbReference type="Gene3D" id="1.10.630.10">
    <property type="entry name" value="Cytochrome P450"/>
    <property type="match status" value="1"/>
</dbReference>
<dbReference type="PANTHER" id="PTHR24305:SF166">
    <property type="entry name" value="CYTOCHROME P450 12A4, MITOCHONDRIAL-RELATED"/>
    <property type="match status" value="1"/>
</dbReference>
<name>A0ABW8ES23_STRT5</name>
<sequence>MTGPGTTRAVVARGQRGPSPRAGRAESVRFAATRALPFFVRGVPGTRPAFPAEVLRELRDRHGGAPVLVHGISGPVLVLLDRREMRQFYDRPGAGAPGGPAPELPSAEALRTVLAEEVHPPASATTLELVRLRQAVARAARRLDPTAGAAAAATAEGRAGAAGLLGRLLRRRGPHRSGPARDTGPERHLHPGPGCPAHPWAPVLDSVPATALRTLLLLGAHPAEQAAAAAEAAACTDPHGLPRLQSCVREALRLYPAVPDLVRTTTTETVWRGVHHPAGTRVLLPVHFHQRDAEHVPAAHVFVPGRWKTPGAEEDLRMAPFGHGPGRCPGDRLGLLITTALCAEVLRRSRITGIRPVLDPHGPLPAVLDPRAVRLTLTRR</sequence>
<dbReference type="RefSeq" id="WP_402386723.1">
    <property type="nucleotide sequence ID" value="NZ_JBIUYY010000017.1"/>
</dbReference>
<proteinExistence type="inferred from homology"/>
<dbReference type="PANTHER" id="PTHR24305">
    <property type="entry name" value="CYTOCHROME P450"/>
    <property type="match status" value="1"/>
</dbReference>
<evidence type="ECO:0000256" key="2">
    <source>
        <dbReference type="SAM" id="MobiDB-lite"/>
    </source>
</evidence>
<protein>
    <submittedName>
        <fullName evidence="3">Cytochrome P450</fullName>
    </submittedName>
</protein>
<gene>
    <name evidence="3" type="ORF">ACIO7M_30600</name>
</gene>
<dbReference type="SUPFAM" id="SSF48264">
    <property type="entry name" value="Cytochrome P450"/>
    <property type="match status" value="1"/>
</dbReference>
<dbReference type="Proteomes" id="UP001617351">
    <property type="component" value="Unassembled WGS sequence"/>
</dbReference>
<comment type="caution">
    <text evidence="3">The sequence shown here is derived from an EMBL/GenBank/DDBJ whole genome shotgun (WGS) entry which is preliminary data.</text>
</comment>
<keyword evidence="4" id="KW-1185">Reference proteome</keyword>
<accession>A0ABW8ES23</accession>
<dbReference type="EMBL" id="JBIUYY010000017">
    <property type="protein sequence ID" value="MFJ2825433.1"/>
    <property type="molecule type" value="Genomic_DNA"/>
</dbReference>
<evidence type="ECO:0000313" key="3">
    <source>
        <dbReference type="EMBL" id="MFJ2825433.1"/>
    </source>
</evidence>
<organism evidence="3 4">
    <name type="scientific">Streptomyces toxytricini</name>
    <name type="common">Actinomyces toxytricini</name>
    <dbReference type="NCBI Taxonomy" id="67369"/>
    <lineage>
        <taxon>Bacteria</taxon>
        <taxon>Bacillati</taxon>
        <taxon>Actinomycetota</taxon>
        <taxon>Actinomycetes</taxon>
        <taxon>Kitasatosporales</taxon>
        <taxon>Streptomycetaceae</taxon>
        <taxon>Streptomyces</taxon>
    </lineage>
</organism>
<dbReference type="InterPro" id="IPR001128">
    <property type="entry name" value="Cyt_P450"/>
</dbReference>
<dbReference type="CDD" id="cd00302">
    <property type="entry name" value="cytochrome_P450"/>
    <property type="match status" value="1"/>
</dbReference>
<reference evidence="3 4" key="1">
    <citation type="submission" date="2024-10" db="EMBL/GenBank/DDBJ databases">
        <title>The Natural Products Discovery Center: Release of the First 8490 Sequenced Strains for Exploring Actinobacteria Biosynthetic Diversity.</title>
        <authorList>
            <person name="Kalkreuter E."/>
            <person name="Kautsar S.A."/>
            <person name="Yang D."/>
            <person name="Bader C.D."/>
            <person name="Teijaro C.N."/>
            <person name="Fluegel L."/>
            <person name="Davis C.M."/>
            <person name="Simpson J.R."/>
            <person name="Lauterbach L."/>
            <person name="Steele A.D."/>
            <person name="Gui C."/>
            <person name="Meng S."/>
            <person name="Li G."/>
            <person name="Viehrig K."/>
            <person name="Ye F."/>
            <person name="Su P."/>
            <person name="Kiefer A.F."/>
            <person name="Nichols A."/>
            <person name="Cepeda A.J."/>
            <person name="Yan W."/>
            <person name="Fan B."/>
            <person name="Jiang Y."/>
            <person name="Adhikari A."/>
            <person name="Zheng C.-J."/>
            <person name="Schuster L."/>
            <person name="Cowan T.M."/>
            <person name="Smanski M.J."/>
            <person name="Chevrette M.G."/>
            <person name="De Carvalho L.P.S."/>
            <person name="Shen B."/>
        </authorList>
    </citation>
    <scope>NUCLEOTIDE SEQUENCE [LARGE SCALE GENOMIC DNA]</scope>
    <source>
        <strain evidence="3 4">NPDC087220</strain>
    </source>
</reference>
<dbReference type="InterPro" id="IPR036396">
    <property type="entry name" value="Cyt_P450_sf"/>
</dbReference>
<evidence type="ECO:0000256" key="1">
    <source>
        <dbReference type="ARBA" id="ARBA00010617"/>
    </source>
</evidence>
<comment type="similarity">
    <text evidence="1">Belongs to the cytochrome P450 family.</text>
</comment>
<dbReference type="InterPro" id="IPR050121">
    <property type="entry name" value="Cytochrome_P450_monoxygenase"/>
</dbReference>
<dbReference type="Pfam" id="PF00067">
    <property type="entry name" value="p450"/>
    <property type="match status" value="1"/>
</dbReference>
<evidence type="ECO:0000313" key="4">
    <source>
        <dbReference type="Proteomes" id="UP001617351"/>
    </source>
</evidence>
<feature type="region of interest" description="Disordered" evidence="2">
    <location>
        <begin position="1"/>
        <end position="26"/>
    </location>
</feature>
<feature type="region of interest" description="Disordered" evidence="2">
    <location>
        <begin position="168"/>
        <end position="195"/>
    </location>
</feature>